<dbReference type="GO" id="GO:0005634">
    <property type="term" value="C:nucleus"/>
    <property type="evidence" value="ECO:0007669"/>
    <property type="project" value="UniProtKB-SubCell"/>
</dbReference>
<dbReference type="Gramene" id="Kaladp0061s0175.1.v1.1">
    <property type="protein sequence ID" value="Kaladp0061s0175.1.v1.1"/>
    <property type="gene ID" value="Kaladp0061s0175.v1.1"/>
</dbReference>
<feature type="compositionally biased region" description="Low complexity" evidence="9">
    <location>
        <begin position="302"/>
        <end position="321"/>
    </location>
</feature>
<feature type="region of interest" description="Disordered" evidence="9">
    <location>
        <begin position="302"/>
        <end position="358"/>
    </location>
</feature>
<keyword evidence="1" id="KW-0479">Metal-binding</keyword>
<evidence type="ECO:0000256" key="7">
    <source>
        <dbReference type="ARBA" id="ARBA00023242"/>
    </source>
</evidence>
<dbReference type="PROSITE" id="PS50884">
    <property type="entry name" value="ZF_DOF_2"/>
    <property type="match status" value="1"/>
</dbReference>
<feature type="region of interest" description="Disordered" evidence="9">
    <location>
        <begin position="222"/>
        <end position="243"/>
    </location>
</feature>
<dbReference type="OMA" id="DACNHNN"/>
<feature type="compositionally biased region" description="Basic and acidic residues" evidence="9">
    <location>
        <begin position="333"/>
        <end position="344"/>
    </location>
</feature>
<feature type="domain" description="Dof-type" evidence="10">
    <location>
        <begin position="107"/>
        <end position="161"/>
    </location>
</feature>
<evidence type="ECO:0000256" key="6">
    <source>
        <dbReference type="ARBA" id="ARBA00023163"/>
    </source>
</evidence>
<accession>A0A7N0UG36</accession>
<keyword evidence="3" id="KW-0862">Zinc</keyword>
<feature type="region of interest" description="Disordered" evidence="9">
    <location>
        <begin position="1"/>
        <end position="50"/>
    </location>
</feature>
<proteinExistence type="predicted"/>
<dbReference type="AlphaFoldDB" id="A0A7N0UG36"/>
<dbReference type="InterPro" id="IPR003851">
    <property type="entry name" value="Znf_Dof"/>
</dbReference>
<keyword evidence="4" id="KW-0805">Transcription regulation</keyword>
<evidence type="ECO:0000256" key="5">
    <source>
        <dbReference type="ARBA" id="ARBA00023125"/>
    </source>
</evidence>
<dbReference type="Proteomes" id="UP000594263">
    <property type="component" value="Unplaced"/>
</dbReference>
<evidence type="ECO:0000256" key="4">
    <source>
        <dbReference type="ARBA" id="ARBA00023015"/>
    </source>
</evidence>
<dbReference type="PROSITE" id="PS01361">
    <property type="entry name" value="ZF_DOF_1"/>
    <property type="match status" value="1"/>
</dbReference>
<evidence type="ECO:0000256" key="9">
    <source>
        <dbReference type="SAM" id="MobiDB-lite"/>
    </source>
</evidence>
<dbReference type="GO" id="GO:0008270">
    <property type="term" value="F:zinc ion binding"/>
    <property type="evidence" value="ECO:0007669"/>
    <property type="project" value="UniProtKB-KW"/>
</dbReference>
<keyword evidence="2 8" id="KW-0863">Zinc-finger</keyword>
<dbReference type="InterPro" id="IPR045174">
    <property type="entry name" value="Dof"/>
</dbReference>
<sequence>MSPFPNPTIKLFGKTIPLSPPNLEALHPASDWSDGGELAGDDSSKEMEEVGDFDAKKHIVQVEDEDHHGSASPGIIDLEGSAEGLENRDQSQEAPNGKTLKRPDKILPCPRCNSMETKFCYYNNYNVKQPRHFCKNCQRYWTAGGSMRNVPVGSGRRKSKSSSGSFCRQILVNETELNGMLRPESDAPLCDSMANVLNMAERRENCCEYRIRDKRIHMVRSCDSGLSEPNSGGSNLTEKGNLVQDGMTNFPGYPFQVPCYPGPPWPITWSPATSTPHLGLAVSPGQYWASAMMASWIHHSSISSPSTASQHSSLSSSPNSPTLGKHSRGGEMINDRNESDDKAAQSKPKASRGIWIPKTLRIDDPNQAAKSSIKEGGIFKSFPLKNGSIGNHKVPDRSLRLHTNPAALSRSQNFHETTSMEHTSS</sequence>
<feature type="region of interest" description="Disordered" evidence="9">
    <location>
        <begin position="403"/>
        <end position="425"/>
    </location>
</feature>
<keyword evidence="7 8" id="KW-0539">Nucleus</keyword>
<name>A0A7N0UG36_KALFE</name>
<keyword evidence="6" id="KW-0804">Transcription</keyword>
<feature type="compositionally biased region" description="Polar residues" evidence="9">
    <location>
        <begin position="409"/>
        <end position="425"/>
    </location>
</feature>
<evidence type="ECO:0000256" key="1">
    <source>
        <dbReference type="ARBA" id="ARBA00022723"/>
    </source>
</evidence>
<evidence type="ECO:0000256" key="3">
    <source>
        <dbReference type="ARBA" id="ARBA00022833"/>
    </source>
</evidence>
<keyword evidence="5 8" id="KW-0238">DNA-binding</keyword>
<dbReference type="EnsemblPlants" id="Kaladp0061s0175.1.v1.1">
    <property type="protein sequence ID" value="Kaladp0061s0175.1.v1.1"/>
    <property type="gene ID" value="Kaladp0061s0175.v1.1"/>
</dbReference>
<dbReference type="PANTHER" id="PTHR31089:SF1">
    <property type="entry name" value="CYCLIC DOF FACTOR 3"/>
    <property type="match status" value="1"/>
</dbReference>
<evidence type="ECO:0000256" key="8">
    <source>
        <dbReference type="PROSITE-ProRule" id="PRU00071"/>
    </source>
</evidence>
<keyword evidence="12" id="KW-1185">Reference proteome</keyword>
<feature type="compositionally biased region" description="Polar residues" evidence="9">
    <location>
        <begin position="227"/>
        <end position="238"/>
    </location>
</feature>
<dbReference type="GO" id="GO:0003700">
    <property type="term" value="F:DNA-binding transcription factor activity"/>
    <property type="evidence" value="ECO:0007669"/>
    <property type="project" value="InterPro"/>
</dbReference>
<evidence type="ECO:0000313" key="11">
    <source>
        <dbReference type="EnsemblPlants" id="Kaladp0061s0175.1.v1.1"/>
    </source>
</evidence>
<reference evidence="11" key="1">
    <citation type="submission" date="2021-01" db="UniProtKB">
        <authorList>
            <consortium name="EnsemblPlants"/>
        </authorList>
    </citation>
    <scope>IDENTIFICATION</scope>
</reference>
<protein>
    <recommendedName>
        <fullName evidence="10">Dof-type domain-containing protein</fullName>
    </recommendedName>
</protein>
<evidence type="ECO:0000256" key="2">
    <source>
        <dbReference type="ARBA" id="ARBA00022771"/>
    </source>
</evidence>
<comment type="subcellular location">
    <subcellularLocation>
        <location evidence="8">Nucleus</location>
    </subcellularLocation>
</comment>
<dbReference type="GO" id="GO:0003677">
    <property type="term" value="F:DNA binding"/>
    <property type="evidence" value="ECO:0007669"/>
    <property type="project" value="UniProtKB-UniRule"/>
</dbReference>
<evidence type="ECO:0000259" key="10">
    <source>
        <dbReference type="PROSITE" id="PS50884"/>
    </source>
</evidence>
<dbReference type="Pfam" id="PF02701">
    <property type="entry name" value="Zn_ribbon_Dof"/>
    <property type="match status" value="1"/>
</dbReference>
<dbReference type="PANTHER" id="PTHR31089">
    <property type="entry name" value="CYCLIC DOF FACTOR 2"/>
    <property type="match status" value="1"/>
</dbReference>
<evidence type="ECO:0000313" key="12">
    <source>
        <dbReference type="Proteomes" id="UP000594263"/>
    </source>
</evidence>
<organism evidence="11 12">
    <name type="scientific">Kalanchoe fedtschenkoi</name>
    <name type="common">Lavender scallops</name>
    <name type="synonym">South American air plant</name>
    <dbReference type="NCBI Taxonomy" id="63787"/>
    <lineage>
        <taxon>Eukaryota</taxon>
        <taxon>Viridiplantae</taxon>
        <taxon>Streptophyta</taxon>
        <taxon>Embryophyta</taxon>
        <taxon>Tracheophyta</taxon>
        <taxon>Spermatophyta</taxon>
        <taxon>Magnoliopsida</taxon>
        <taxon>eudicotyledons</taxon>
        <taxon>Gunneridae</taxon>
        <taxon>Pentapetalae</taxon>
        <taxon>Saxifragales</taxon>
        <taxon>Crassulaceae</taxon>
        <taxon>Kalanchoe</taxon>
    </lineage>
</organism>